<dbReference type="Proteomes" id="UP000198873">
    <property type="component" value="Unassembled WGS sequence"/>
</dbReference>
<sequence length="159" mass="17393">MSSQLEDLPFTEFIQRPTAATGRLASVRALRLRRRDAEDLTVMPTDRAEREGQVVDFTARLLVSLLAQTDGPELVRAALPAALPWVRFLPPEEVKTLASELAETSVTATSLGNTAPIAQLLIEWRHTAELHADPELFHLLTHPSGEDYGPATPPEAAHA</sequence>
<dbReference type="EMBL" id="FPAB01000001">
    <property type="protein sequence ID" value="SFS34135.1"/>
    <property type="molecule type" value="Genomic_DNA"/>
</dbReference>
<organism evidence="1 2">
    <name type="scientific">Streptomyces harbinensis</name>
    <dbReference type="NCBI Taxonomy" id="1176198"/>
    <lineage>
        <taxon>Bacteria</taxon>
        <taxon>Bacillati</taxon>
        <taxon>Actinomycetota</taxon>
        <taxon>Actinomycetes</taxon>
        <taxon>Kitasatosporales</taxon>
        <taxon>Streptomycetaceae</taxon>
        <taxon>Streptomyces</taxon>
    </lineage>
</organism>
<name>A0A1I6P1V8_9ACTN</name>
<protein>
    <submittedName>
        <fullName evidence="1">Uncharacterized protein</fullName>
    </submittedName>
</protein>
<evidence type="ECO:0000313" key="2">
    <source>
        <dbReference type="Proteomes" id="UP000198873"/>
    </source>
</evidence>
<gene>
    <name evidence="1" type="ORF">SAMN05444716_101214</name>
</gene>
<accession>A0A1I6P1V8</accession>
<evidence type="ECO:0000313" key="1">
    <source>
        <dbReference type="EMBL" id="SFS34135.1"/>
    </source>
</evidence>
<dbReference type="RefSeq" id="WP_093841889.1">
    <property type="nucleotide sequence ID" value="NZ_FPAB01000001.1"/>
</dbReference>
<proteinExistence type="predicted"/>
<dbReference type="STRING" id="1176198.SAMN05444716_101214"/>
<dbReference type="AlphaFoldDB" id="A0A1I6P1V8"/>
<keyword evidence="2" id="KW-1185">Reference proteome</keyword>
<reference evidence="2" key="1">
    <citation type="submission" date="2016-10" db="EMBL/GenBank/DDBJ databases">
        <authorList>
            <person name="Varghese N."/>
            <person name="Submissions S."/>
        </authorList>
    </citation>
    <scope>NUCLEOTIDE SEQUENCE [LARGE SCALE GENOMIC DNA]</scope>
    <source>
        <strain evidence="2">CGMCC 4.7047</strain>
    </source>
</reference>